<keyword evidence="3" id="KW-1185">Reference proteome</keyword>
<dbReference type="RefSeq" id="WP_189112451.1">
    <property type="nucleotide sequence ID" value="NZ_BMQC01000001.1"/>
</dbReference>
<evidence type="ECO:0000259" key="1">
    <source>
        <dbReference type="Pfam" id="PF01814"/>
    </source>
</evidence>
<feature type="domain" description="Hemerythrin-like" evidence="1">
    <location>
        <begin position="13"/>
        <end position="131"/>
    </location>
</feature>
<dbReference type="PANTHER" id="PTHR35585">
    <property type="entry name" value="HHE DOMAIN PROTEIN (AFU_ORTHOLOGUE AFUA_4G00730)"/>
    <property type="match status" value="1"/>
</dbReference>
<gene>
    <name evidence="2" type="ORF">GCM10010124_04690</name>
</gene>
<protein>
    <submittedName>
        <fullName evidence="2">Hemerythrin</fullName>
    </submittedName>
</protein>
<organism evidence="2 3">
    <name type="scientific">Pilimelia terevasa</name>
    <dbReference type="NCBI Taxonomy" id="53372"/>
    <lineage>
        <taxon>Bacteria</taxon>
        <taxon>Bacillati</taxon>
        <taxon>Actinomycetota</taxon>
        <taxon>Actinomycetes</taxon>
        <taxon>Micromonosporales</taxon>
        <taxon>Micromonosporaceae</taxon>
        <taxon>Pilimelia</taxon>
    </lineage>
</organism>
<sequence length="194" mass="21344">MTTQHRRPADKDLVDVLLTDHQEAESLFRRLESPSLDAAERRALVDVTTAALVRHAVAEEEYLYPAARDLLTDGDAVADRGLADLAEAEQLMKTLEALAPDDPRYQPLCRELIGLTRGHIRDDEALVFPALRAACDAPTLQRLAGMAEMAMTSAPTRAHPAAPDTPPWNMLVAPGVGMVDRLRDAIQHRPTRDI</sequence>
<dbReference type="AlphaFoldDB" id="A0A8J3BJK7"/>
<dbReference type="Gene3D" id="1.20.120.520">
    <property type="entry name" value="nmb1532 protein domain like"/>
    <property type="match status" value="1"/>
</dbReference>
<comment type="caution">
    <text evidence="2">The sequence shown here is derived from an EMBL/GenBank/DDBJ whole genome shotgun (WGS) entry which is preliminary data.</text>
</comment>
<evidence type="ECO:0000313" key="2">
    <source>
        <dbReference type="EMBL" id="GGK15166.1"/>
    </source>
</evidence>
<dbReference type="PANTHER" id="PTHR35585:SF1">
    <property type="entry name" value="HHE DOMAIN PROTEIN (AFU_ORTHOLOGUE AFUA_4G00730)"/>
    <property type="match status" value="1"/>
</dbReference>
<reference evidence="2" key="1">
    <citation type="journal article" date="2014" name="Int. J. Syst. Evol. Microbiol.">
        <title>Complete genome sequence of Corynebacterium casei LMG S-19264T (=DSM 44701T), isolated from a smear-ripened cheese.</title>
        <authorList>
            <consortium name="US DOE Joint Genome Institute (JGI-PGF)"/>
            <person name="Walter F."/>
            <person name="Albersmeier A."/>
            <person name="Kalinowski J."/>
            <person name="Ruckert C."/>
        </authorList>
    </citation>
    <scope>NUCLEOTIDE SEQUENCE</scope>
    <source>
        <strain evidence="2">JCM 3091</strain>
    </source>
</reference>
<dbReference type="InterPro" id="IPR012312">
    <property type="entry name" value="Hemerythrin-like"/>
</dbReference>
<evidence type="ECO:0000313" key="3">
    <source>
        <dbReference type="Proteomes" id="UP000662200"/>
    </source>
</evidence>
<dbReference type="Pfam" id="PF01814">
    <property type="entry name" value="Hemerythrin"/>
    <property type="match status" value="1"/>
</dbReference>
<dbReference type="EMBL" id="BMQC01000001">
    <property type="protein sequence ID" value="GGK15166.1"/>
    <property type="molecule type" value="Genomic_DNA"/>
</dbReference>
<reference evidence="2" key="2">
    <citation type="submission" date="2020-09" db="EMBL/GenBank/DDBJ databases">
        <authorList>
            <person name="Sun Q."/>
            <person name="Ohkuma M."/>
        </authorList>
    </citation>
    <scope>NUCLEOTIDE SEQUENCE</scope>
    <source>
        <strain evidence="2">JCM 3091</strain>
    </source>
</reference>
<dbReference type="Proteomes" id="UP000662200">
    <property type="component" value="Unassembled WGS sequence"/>
</dbReference>
<proteinExistence type="predicted"/>
<name>A0A8J3BJK7_9ACTN</name>
<accession>A0A8J3BJK7</accession>